<dbReference type="EMBL" id="JALKFT010000005">
    <property type="protein sequence ID" value="MCK9875543.1"/>
    <property type="molecule type" value="Genomic_DNA"/>
</dbReference>
<evidence type="ECO:0000313" key="2">
    <source>
        <dbReference type="Proteomes" id="UP001201873"/>
    </source>
</evidence>
<dbReference type="Proteomes" id="UP001201873">
    <property type="component" value="Unassembled WGS sequence"/>
</dbReference>
<gene>
    <name evidence="1" type="ORF">MXD59_07105</name>
</gene>
<reference evidence="1 2" key="1">
    <citation type="submission" date="2022-04" db="EMBL/GenBank/DDBJ databases">
        <title>Genome diversity in the genus Frankia.</title>
        <authorList>
            <person name="Carlos-Shanley C."/>
            <person name="Hahn D."/>
        </authorList>
    </citation>
    <scope>NUCLEOTIDE SEQUENCE [LARGE SCALE GENOMIC DNA]</scope>
    <source>
        <strain evidence="1 2">Ag45/Mut15</strain>
    </source>
</reference>
<accession>A0ABT0JVI3</accession>
<evidence type="ECO:0000313" key="1">
    <source>
        <dbReference type="EMBL" id="MCK9875543.1"/>
    </source>
</evidence>
<sequence>MALGGVAWGVRAGCWHLHPHQVLSAEDFAPDLPPGALVSVAWLLDGAGRVVGGALPRGNPHGGAWGKRVLRGEGIWPAEMYPPGREITAELDLVEPGSAADPARIVVHGPLHDIPGLVDQPGLPTAGWTRMVTRLRRDSRRIRIQAGGRTWWIRASRMFGVRVVRENGVDVYCTRGGRQAMFSAEADDLDVSVVLLTLGSIPSSTYAPILGF</sequence>
<dbReference type="RefSeq" id="WP_248823976.1">
    <property type="nucleotide sequence ID" value="NZ_JALKFT010000005.1"/>
</dbReference>
<comment type="caution">
    <text evidence="1">The sequence shown here is derived from an EMBL/GenBank/DDBJ whole genome shotgun (WGS) entry which is preliminary data.</text>
</comment>
<protein>
    <submittedName>
        <fullName evidence="1">Uncharacterized protein</fullName>
    </submittedName>
</protein>
<organism evidence="1 2">
    <name type="scientific">Frankia umida</name>
    <dbReference type="NCBI Taxonomy" id="573489"/>
    <lineage>
        <taxon>Bacteria</taxon>
        <taxon>Bacillati</taxon>
        <taxon>Actinomycetota</taxon>
        <taxon>Actinomycetes</taxon>
        <taxon>Frankiales</taxon>
        <taxon>Frankiaceae</taxon>
        <taxon>Frankia</taxon>
    </lineage>
</organism>
<proteinExistence type="predicted"/>
<keyword evidence="2" id="KW-1185">Reference proteome</keyword>
<name>A0ABT0JVI3_9ACTN</name>